<accession>A0ABT2SPF5</accession>
<dbReference type="RefSeq" id="WP_262655643.1">
    <property type="nucleotide sequence ID" value="NZ_JAOQKE010000024.1"/>
</dbReference>
<proteinExistence type="predicted"/>
<organism evidence="1 2">
    <name type="scientific">Muricoprocola aceti</name>
    <dbReference type="NCBI Taxonomy" id="2981772"/>
    <lineage>
        <taxon>Bacteria</taxon>
        <taxon>Bacillati</taxon>
        <taxon>Bacillota</taxon>
        <taxon>Clostridia</taxon>
        <taxon>Lachnospirales</taxon>
        <taxon>Lachnospiraceae</taxon>
        <taxon>Muricoprocola</taxon>
    </lineage>
</organism>
<comment type="caution">
    <text evidence="1">The sequence shown here is derived from an EMBL/GenBank/DDBJ whole genome shotgun (WGS) entry which is preliminary data.</text>
</comment>
<dbReference type="SUPFAM" id="SSF55008">
    <property type="entry name" value="HMA, heavy metal-associated domain"/>
    <property type="match status" value="1"/>
</dbReference>
<dbReference type="InterPro" id="IPR006121">
    <property type="entry name" value="HMA_dom"/>
</dbReference>
<reference evidence="1 2" key="1">
    <citation type="journal article" date="2021" name="ISME Commun">
        <title>Automated analysis of genomic sequences facilitates high-throughput and comprehensive description of bacteria.</title>
        <authorList>
            <person name="Hitch T.C.A."/>
        </authorList>
    </citation>
    <scope>NUCLEOTIDE SEQUENCE [LARGE SCALE GENOMIC DNA]</scope>
    <source>
        <strain evidence="1 2">Sanger_29</strain>
    </source>
</reference>
<evidence type="ECO:0000313" key="2">
    <source>
        <dbReference type="Proteomes" id="UP001652338"/>
    </source>
</evidence>
<name>A0ABT2SPF5_9FIRM</name>
<gene>
    <name evidence="1" type="ORF">OCV47_13750</name>
</gene>
<evidence type="ECO:0000313" key="1">
    <source>
        <dbReference type="EMBL" id="MCU6726379.1"/>
    </source>
</evidence>
<keyword evidence="2" id="KW-1185">Reference proteome</keyword>
<dbReference type="EMBL" id="JAOQKE010000024">
    <property type="protein sequence ID" value="MCU6726379.1"/>
    <property type="molecule type" value="Genomic_DNA"/>
</dbReference>
<protein>
    <submittedName>
        <fullName evidence="1">ATPase P</fullName>
    </submittedName>
</protein>
<dbReference type="CDD" id="cd00371">
    <property type="entry name" value="HMA"/>
    <property type="match status" value="1"/>
</dbReference>
<dbReference type="Gene3D" id="3.30.70.100">
    <property type="match status" value="1"/>
</dbReference>
<dbReference type="Proteomes" id="UP001652338">
    <property type="component" value="Unassembled WGS sequence"/>
</dbReference>
<dbReference type="InterPro" id="IPR036163">
    <property type="entry name" value="HMA_dom_sf"/>
</dbReference>
<sequence length="75" mass="8339">MVKTVLKVDGMSCGMCESHMNDLVRSLFQVKKVSSSAKDGETVVLSDEILDIPYLKMKMKEIGYKLVSVESTHEA</sequence>